<dbReference type="InterPro" id="IPR003593">
    <property type="entry name" value="AAA+_ATPase"/>
</dbReference>
<dbReference type="Pfam" id="PF08352">
    <property type="entry name" value="oligo_HPY"/>
    <property type="match status" value="1"/>
</dbReference>
<evidence type="ECO:0000313" key="7">
    <source>
        <dbReference type="EMBL" id="GAA1686849.1"/>
    </source>
</evidence>
<dbReference type="GO" id="GO:0005524">
    <property type="term" value="F:ATP binding"/>
    <property type="evidence" value="ECO:0007669"/>
    <property type="project" value="UniProtKB-KW"/>
</dbReference>
<name>A0ABN2HEZ2_9ACTN</name>
<feature type="domain" description="ABC transporter" evidence="6">
    <location>
        <begin position="7"/>
        <end position="261"/>
    </location>
</feature>
<evidence type="ECO:0000256" key="4">
    <source>
        <dbReference type="ARBA" id="ARBA00022840"/>
    </source>
</evidence>
<comment type="caution">
    <text evidence="7">The sequence shown here is derived from an EMBL/GenBank/DDBJ whole genome shotgun (WGS) entry which is preliminary data.</text>
</comment>
<dbReference type="PROSITE" id="PS00211">
    <property type="entry name" value="ABC_TRANSPORTER_1"/>
    <property type="match status" value="1"/>
</dbReference>
<dbReference type="InterPro" id="IPR003439">
    <property type="entry name" value="ABC_transporter-like_ATP-bd"/>
</dbReference>
<keyword evidence="2" id="KW-0813">Transport</keyword>
<dbReference type="PANTHER" id="PTHR43776">
    <property type="entry name" value="TRANSPORT ATP-BINDING PROTEIN"/>
    <property type="match status" value="1"/>
</dbReference>
<dbReference type="PROSITE" id="PS50893">
    <property type="entry name" value="ABC_TRANSPORTER_2"/>
    <property type="match status" value="1"/>
</dbReference>
<evidence type="ECO:0000256" key="5">
    <source>
        <dbReference type="SAM" id="MobiDB-lite"/>
    </source>
</evidence>
<gene>
    <name evidence="7" type="ORF">GCM10009745_34400</name>
</gene>
<dbReference type="PANTHER" id="PTHR43776:SF7">
    <property type="entry name" value="D,D-DIPEPTIDE TRANSPORT ATP-BINDING PROTEIN DDPF-RELATED"/>
    <property type="match status" value="1"/>
</dbReference>
<dbReference type="CDD" id="cd03257">
    <property type="entry name" value="ABC_NikE_OppD_transporters"/>
    <property type="match status" value="1"/>
</dbReference>
<dbReference type="RefSeq" id="WP_344152246.1">
    <property type="nucleotide sequence ID" value="NZ_BAAANF010000011.1"/>
</dbReference>
<protein>
    <submittedName>
        <fullName evidence="7">Dipeptide ABC transporter ATP-binding protein</fullName>
    </submittedName>
</protein>
<dbReference type="InterPro" id="IPR027417">
    <property type="entry name" value="P-loop_NTPase"/>
</dbReference>
<dbReference type="SMART" id="SM00382">
    <property type="entry name" value="AAA"/>
    <property type="match status" value="1"/>
</dbReference>
<keyword evidence="4 7" id="KW-0067">ATP-binding</keyword>
<sequence length="301" mass="33271">MRGDDILRVVNLSMRFSSGSGLFGRRTSVQAVDDVSLVVRRGATLGLVGESGSGKTTLGRCILRAHQPTSGQLHYRRTDGSEVDLAVLSRAELRPLRTEIRTVFQDPNSSLNPRMTVQQIVAEPLIVNKLASGSALTDQVADALRRCGLRPELMRRYPHAFSGGERQRIGIARALVTQPRLVVADEAVSALDVSVRSQILNLLEDLQDEFELTYVFISHDLSVVQHLCDRVAVMYRGKIVEEADTEDLFERPQHTYTQKLLASVPITDPRLRTPRPGTPQSLSAARHRRPDTASRESTATG</sequence>
<dbReference type="Gene3D" id="3.40.50.300">
    <property type="entry name" value="P-loop containing nucleotide triphosphate hydrolases"/>
    <property type="match status" value="1"/>
</dbReference>
<proteinExistence type="inferred from homology"/>
<organism evidence="7 8">
    <name type="scientific">Kribbella yunnanensis</name>
    <dbReference type="NCBI Taxonomy" id="190194"/>
    <lineage>
        <taxon>Bacteria</taxon>
        <taxon>Bacillati</taxon>
        <taxon>Actinomycetota</taxon>
        <taxon>Actinomycetes</taxon>
        <taxon>Propionibacteriales</taxon>
        <taxon>Kribbellaceae</taxon>
        <taxon>Kribbella</taxon>
    </lineage>
</organism>
<evidence type="ECO:0000259" key="6">
    <source>
        <dbReference type="PROSITE" id="PS50893"/>
    </source>
</evidence>
<dbReference type="Proteomes" id="UP001500280">
    <property type="component" value="Unassembled WGS sequence"/>
</dbReference>
<feature type="region of interest" description="Disordered" evidence="5">
    <location>
        <begin position="265"/>
        <end position="301"/>
    </location>
</feature>
<keyword evidence="3" id="KW-0547">Nucleotide-binding</keyword>
<comment type="similarity">
    <text evidence="1">Belongs to the ABC transporter superfamily.</text>
</comment>
<dbReference type="InterPro" id="IPR013563">
    <property type="entry name" value="Oligopep_ABC_C"/>
</dbReference>
<reference evidence="7 8" key="1">
    <citation type="journal article" date="2019" name="Int. J. Syst. Evol. Microbiol.">
        <title>The Global Catalogue of Microorganisms (GCM) 10K type strain sequencing project: providing services to taxonomists for standard genome sequencing and annotation.</title>
        <authorList>
            <consortium name="The Broad Institute Genomics Platform"/>
            <consortium name="The Broad Institute Genome Sequencing Center for Infectious Disease"/>
            <person name="Wu L."/>
            <person name="Ma J."/>
        </authorList>
    </citation>
    <scope>NUCLEOTIDE SEQUENCE [LARGE SCALE GENOMIC DNA]</scope>
    <source>
        <strain evidence="7 8">JCM 14307</strain>
    </source>
</reference>
<dbReference type="InterPro" id="IPR050319">
    <property type="entry name" value="ABC_transp_ATP-bind"/>
</dbReference>
<evidence type="ECO:0000256" key="3">
    <source>
        <dbReference type="ARBA" id="ARBA00022741"/>
    </source>
</evidence>
<accession>A0ABN2HEZ2</accession>
<evidence type="ECO:0000256" key="2">
    <source>
        <dbReference type="ARBA" id="ARBA00022448"/>
    </source>
</evidence>
<dbReference type="EMBL" id="BAAANF010000011">
    <property type="protein sequence ID" value="GAA1686849.1"/>
    <property type="molecule type" value="Genomic_DNA"/>
</dbReference>
<evidence type="ECO:0000313" key="8">
    <source>
        <dbReference type="Proteomes" id="UP001500280"/>
    </source>
</evidence>
<evidence type="ECO:0000256" key="1">
    <source>
        <dbReference type="ARBA" id="ARBA00005417"/>
    </source>
</evidence>
<keyword evidence="8" id="KW-1185">Reference proteome</keyword>
<dbReference type="SUPFAM" id="SSF52540">
    <property type="entry name" value="P-loop containing nucleoside triphosphate hydrolases"/>
    <property type="match status" value="1"/>
</dbReference>
<dbReference type="InterPro" id="IPR017871">
    <property type="entry name" value="ABC_transporter-like_CS"/>
</dbReference>
<dbReference type="Pfam" id="PF00005">
    <property type="entry name" value="ABC_tran"/>
    <property type="match status" value="1"/>
</dbReference>